<name>A0A6J5KT50_9CAUD</name>
<gene>
    <name evidence="1" type="ORF">UFOVP29_389</name>
</gene>
<dbReference type="EMBL" id="LR796167">
    <property type="protein sequence ID" value="CAB4123230.1"/>
    <property type="molecule type" value="Genomic_DNA"/>
</dbReference>
<proteinExistence type="predicted"/>
<protein>
    <submittedName>
        <fullName evidence="1">Uncharacterized protein</fullName>
    </submittedName>
</protein>
<sequence>MSIPVRFDWYDQYGTLLAANRGFFTISYGQESGNLNTLSKYIMEHTISKYQKFIHPDVRYVVPHSAPDYMFDLNDPAAILPNRFKEKL</sequence>
<organism evidence="1">
    <name type="scientific">uncultured Caudovirales phage</name>
    <dbReference type="NCBI Taxonomy" id="2100421"/>
    <lineage>
        <taxon>Viruses</taxon>
        <taxon>Duplodnaviria</taxon>
        <taxon>Heunggongvirae</taxon>
        <taxon>Uroviricota</taxon>
        <taxon>Caudoviricetes</taxon>
        <taxon>Peduoviridae</taxon>
        <taxon>Maltschvirus</taxon>
        <taxon>Maltschvirus maltsch</taxon>
    </lineage>
</organism>
<evidence type="ECO:0000313" key="1">
    <source>
        <dbReference type="EMBL" id="CAB4123230.1"/>
    </source>
</evidence>
<reference evidence="1" key="1">
    <citation type="submission" date="2020-04" db="EMBL/GenBank/DDBJ databases">
        <authorList>
            <person name="Chiriac C."/>
            <person name="Salcher M."/>
            <person name="Ghai R."/>
            <person name="Kavagutti S V."/>
        </authorList>
    </citation>
    <scope>NUCLEOTIDE SEQUENCE</scope>
</reference>
<accession>A0A6J5KT50</accession>